<dbReference type="GO" id="GO:0071555">
    <property type="term" value="P:cell wall organization"/>
    <property type="evidence" value="ECO:0007669"/>
    <property type="project" value="TreeGrafter"/>
</dbReference>
<gene>
    <name evidence="9" type="ORF">SAMN05216283_10720</name>
</gene>
<accession>A0A1I2J0U9</accession>
<dbReference type="EMBL" id="FONW01000007">
    <property type="protein sequence ID" value="SFF46576.1"/>
    <property type="molecule type" value="Genomic_DNA"/>
</dbReference>
<feature type="binding site" evidence="7">
    <location>
        <position position="121"/>
    </location>
    <ligand>
        <name>Mg(2+)</name>
        <dbReference type="ChEBI" id="CHEBI:18420"/>
    </ligand>
</feature>
<feature type="binding site" evidence="7">
    <location>
        <position position="183"/>
    </location>
    <ligand>
        <name>Mg(2+)</name>
        <dbReference type="ChEBI" id="CHEBI:18420"/>
    </ligand>
</feature>
<dbReference type="STRING" id="655355.SAMN05216283_10720"/>
<evidence type="ECO:0000256" key="1">
    <source>
        <dbReference type="ARBA" id="ARBA00004651"/>
    </source>
</evidence>
<dbReference type="InterPro" id="IPR018480">
    <property type="entry name" value="PNAcMuramoyl-5peptid_Trfase_CS"/>
</dbReference>
<evidence type="ECO:0000256" key="2">
    <source>
        <dbReference type="ARBA" id="ARBA00022475"/>
    </source>
</evidence>
<evidence type="ECO:0000313" key="9">
    <source>
        <dbReference type="EMBL" id="SFF46576.1"/>
    </source>
</evidence>
<dbReference type="InterPro" id="IPR000715">
    <property type="entry name" value="Glycosyl_transferase_4"/>
</dbReference>
<evidence type="ECO:0000256" key="4">
    <source>
        <dbReference type="ARBA" id="ARBA00022692"/>
    </source>
</evidence>
<organism evidence="9 10">
    <name type="scientific">Sunxiuqinia elliptica</name>
    <dbReference type="NCBI Taxonomy" id="655355"/>
    <lineage>
        <taxon>Bacteria</taxon>
        <taxon>Pseudomonadati</taxon>
        <taxon>Bacteroidota</taxon>
        <taxon>Bacteroidia</taxon>
        <taxon>Marinilabiliales</taxon>
        <taxon>Prolixibacteraceae</taxon>
        <taxon>Sunxiuqinia</taxon>
    </lineage>
</organism>
<comment type="cofactor">
    <cofactor evidence="7">
        <name>Mg(2+)</name>
        <dbReference type="ChEBI" id="CHEBI:18420"/>
    </cofactor>
</comment>
<dbReference type="PANTHER" id="PTHR22926">
    <property type="entry name" value="PHOSPHO-N-ACETYLMURAMOYL-PENTAPEPTIDE-TRANSFERASE"/>
    <property type="match status" value="1"/>
</dbReference>
<dbReference type="GO" id="GO:0046872">
    <property type="term" value="F:metal ion binding"/>
    <property type="evidence" value="ECO:0007669"/>
    <property type="project" value="UniProtKB-KW"/>
</dbReference>
<keyword evidence="4 8" id="KW-0812">Transmembrane</keyword>
<dbReference type="AlphaFoldDB" id="A0A1I2J0U9"/>
<dbReference type="PANTHER" id="PTHR22926:SF3">
    <property type="entry name" value="UNDECAPRENYL-PHOSPHATE ALPHA-N-ACETYLGLUCOSAMINYL 1-PHOSPHATE TRANSFERASE"/>
    <property type="match status" value="1"/>
</dbReference>
<keyword evidence="10" id="KW-1185">Reference proteome</keyword>
<feature type="transmembrane region" description="Helical" evidence="8">
    <location>
        <begin position="45"/>
        <end position="64"/>
    </location>
</feature>
<dbReference type="Pfam" id="PF00953">
    <property type="entry name" value="Glycos_transf_4"/>
    <property type="match status" value="1"/>
</dbReference>
<evidence type="ECO:0000313" key="10">
    <source>
        <dbReference type="Proteomes" id="UP000198964"/>
    </source>
</evidence>
<proteinExistence type="predicted"/>
<keyword evidence="7" id="KW-0460">Magnesium</keyword>
<feature type="transmembrane region" description="Helical" evidence="8">
    <location>
        <begin position="70"/>
        <end position="88"/>
    </location>
</feature>
<keyword evidence="6 8" id="KW-0472">Membrane</keyword>
<keyword evidence="3 9" id="KW-0808">Transferase</keyword>
<feature type="transmembrane region" description="Helical" evidence="8">
    <location>
        <begin position="100"/>
        <end position="123"/>
    </location>
</feature>
<comment type="subcellular location">
    <subcellularLocation>
        <location evidence="1">Cell membrane</location>
        <topology evidence="1">Multi-pass membrane protein</topology>
    </subcellularLocation>
</comment>
<dbReference type="CDD" id="cd06853">
    <property type="entry name" value="GT_WecA_like"/>
    <property type="match status" value="1"/>
</dbReference>
<feature type="transmembrane region" description="Helical" evidence="8">
    <location>
        <begin position="293"/>
        <end position="311"/>
    </location>
</feature>
<feature type="transmembrane region" description="Helical" evidence="8">
    <location>
        <begin position="218"/>
        <end position="240"/>
    </location>
</feature>
<dbReference type="GO" id="GO:0044038">
    <property type="term" value="P:cell wall macromolecule biosynthetic process"/>
    <property type="evidence" value="ECO:0007669"/>
    <property type="project" value="TreeGrafter"/>
</dbReference>
<dbReference type="GO" id="GO:0016780">
    <property type="term" value="F:phosphotransferase activity, for other substituted phosphate groups"/>
    <property type="evidence" value="ECO:0007669"/>
    <property type="project" value="InterPro"/>
</dbReference>
<feature type="transmembrane region" description="Helical" evidence="8">
    <location>
        <begin position="143"/>
        <end position="168"/>
    </location>
</feature>
<evidence type="ECO:0000256" key="7">
    <source>
        <dbReference type="PIRSR" id="PIRSR600715-1"/>
    </source>
</evidence>
<feature type="transmembrane region" description="Helical" evidence="8">
    <location>
        <begin position="13"/>
        <end position="33"/>
    </location>
</feature>
<evidence type="ECO:0000256" key="3">
    <source>
        <dbReference type="ARBA" id="ARBA00022679"/>
    </source>
</evidence>
<evidence type="ECO:0000256" key="5">
    <source>
        <dbReference type="ARBA" id="ARBA00022989"/>
    </source>
</evidence>
<keyword evidence="2" id="KW-1003">Cell membrane</keyword>
<reference evidence="9 10" key="1">
    <citation type="submission" date="2016-10" db="EMBL/GenBank/DDBJ databases">
        <authorList>
            <person name="de Groot N.N."/>
        </authorList>
    </citation>
    <scope>NUCLEOTIDE SEQUENCE [LARGE SCALE GENOMIC DNA]</scope>
    <source>
        <strain evidence="9 10">CGMCC 1.9156</strain>
    </source>
</reference>
<name>A0A1I2J0U9_9BACT</name>
<dbReference type="Proteomes" id="UP000198964">
    <property type="component" value="Unassembled WGS sequence"/>
</dbReference>
<feature type="transmembrane region" description="Helical" evidence="8">
    <location>
        <begin position="261"/>
        <end position="281"/>
    </location>
</feature>
<keyword evidence="7" id="KW-0479">Metal-binding</keyword>
<keyword evidence="5 8" id="KW-1133">Transmembrane helix</keyword>
<sequence>MDVPNERKVSKKLIPSLGGVAIFAGINITALLFMPETESPDMRILFASTIMMFFIGLKDDILVISAGKKFAIQLIAALMLVFLGDFRITQAYGIAGITTIHAWASIPLSVLVILFIINAVNLIDGIDGLAGGLTIFAASVLGIWFYFAGFTIYGVLCTAMAGSLLAFLRFNLWGGAHKIFMGDTGSLVLGTILAALLIRFNELNTLASDPFYFNNAPIIALSILIVPVTDTLRVFAIRIYHKKSPFSPDMNHIHHVLLKSGLTHIQASSFLIAYSGLFVMLALSIDNYMSNTLGFPLLLGASFATFGWLHYRMTTIQARQQLIIEQGKGRIIRMNAKEEEHKESRRSKKSI</sequence>
<dbReference type="GO" id="GO:0009103">
    <property type="term" value="P:lipopolysaccharide biosynthetic process"/>
    <property type="evidence" value="ECO:0007669"/>
    <property type="project" value="TreeGrafter"/>
</dbReference>
<evidence type="ECO:0000256" key="6">
    <source>
        <dbReference type="ARBA" id="ARBA00023136"/>
    </source>
</evidence>
<dbReference type="GO" id="GO:0005886">
    <property type="term" value="C:plasma membrane"/>
    <property type="evidence" value="ECO:0007669"/>
    <property type="project" value="UniProtKB-SubCell"/>
</dbReference>
<dbReference type="PROSITE" id="PS01348">
    <property type="entry name" value="MRAY_2"/>
    <property type="match status" value="1"/>
</dbReference>
<feature type="transmembrane region" description="Helical" evidence="8">
    <location>
        <begin position="180"/>
        <end position="198"/>
    </location>
</feature>
<protein>
    <submittedName>
        <fullName evidence="9">UDP-N-acetylmuramyl pentapeptide phosphotransferase/UDP-N-acetylglucosamine-1-phosphate transferase</fullName>
    </submittedName>
</protein>
<evidence type="ECO:0000256" key="8">
    <source>
        <dbReference type="SAM" id="Phobius"/>
    </source>
</evidence>